<name>A0AAW2S5J2_SESRA</name>
<comment type="caution">
    <text evidence="1">The sequence shown here is derived from an EMBL/GenBank/DDBJ whole genome shotgun (WGS) entry which is preliminary data.</text>
</comment>
<dbReference type="EMBL" id="JACGWJ010000011">
    <property type="protein sequence ID" value="KAL0387719.1"/>
    <property type="molecule type" value="Genomic_DNA"/>
</dbReference>
<accession>A0AAW2S5J2</accession>
<reference evidence="1" key="2">
    <citation type="journal article" date="2024" name="Plant">
        <title>Genomic evolution and insights into agronomic trait innovations of Sesamum species.</title>
        <authorList>
            <person name="Miao H."/>
            <person name="Wang L."/>
            <person name="Qu L."/>
            <person name="Liu H."/>
            <person name="Sun Y."/>
            <person name="Le M."/>
            <person name="Wang Q."/>
            <person name="Wei S."/>
            <person name="Zheng Y."/>
            <person name="Lin W."/>
            <person name="Duan Y."/>
            <person name="Cao H."/>
            <person name="Xiong S."/>
            <person name="Wang X."/>
            <person name="Wei L."/>
            <person name="Li C."/>
            <person name="Ma Q."/>
            <person name="Ju M."/>
            <person name="Zhao R."/>
            <person name="Li G."/>
            <person name="Mu C."/>
            <person name="Tian Q."/>
            <person name="Mei H."/>
            <person name="Zhang T."/>
            <person name="Gao T."/>
            <person name="Zhang H."/>
        </authorList>
    </citation>
    <scope>NUCLEOTIDE SEQUENCE</scope>
    <source>
        <strain evidence="1">G02</strain>
    </source>
</reference>
<dbReference type="AlphaFoldDB" id="A0AAW2S5J2"/>
<organism evidence="1">
    <name type="scientific">Sesamum radiatum</name>
    <name type="common">Black benniseed</name>
    <dbReference type="NCBI Taxonomy" id="300843"/>
    <lineage>
        <taxon>Eukaryota</taxon>
        <taxon>Viridiplantae</taxon>
        <taxon>Streptophyta</taxon>
        <taxon>Embryophyta</taxon>
        <taxon>Tracheophyta</taxon>
        <taxon>Spermatophyta</taxon>
        <taxon>Magnoliopsida</taxon>
        <taxon>eudicotyledons</taxon>
        <taxon>Gunneridae</taxon>
        <taxon>Pentapetalae</taxon>
        <taxon>asterids</taxon>
        <taxon>lamiids</taxon>
        <taxon>Lamiales</taxon>
        <taxon>Pedaliaceae</taxon>
        <taxon>Sesamum</taxon>
    </lineage>
</organism>
<sequence>MFLVYNSRELILEGYSNASFQSDDDDAESQSGFVFKLNGRVVAWKSSKKDTTTYSTTEVEYIVTSIIYPIGRMYINQTRENIHESLNGGIFHQLAKCLGSYLNQRWQRWNAKVFTISLIGHSFVHPEGCEWVVPCDVANLCVVLASSFELFMSSILIPSLRSSVYFNA</sequence>
<reference evidence="1" key="1">
    <citation type="submission" date="2020-06" db="EMBL/GenBank/DDBJ databases">
        <authorList>
            <person name="Li T."/>
            <person name="Hu X."/>
            <person name="Zhang T."/>
            <person name="Song X."/>
            <person name="Zhang H."/>
            <person name="Dai N."/>
            <person name="Sheng W."/>
            <person name="Hou X."/>
            <person name="Wei L."/>
        </authorList>
    </citation>
    <scope>NUCLEOTIDE SEQUENCE</scope>
    <source>
        <strain evidence="1">G02</strain>
        <tissue evidence="1">Leaf</tissue>
    </source>
</reference>
<proteinExistence type="predicted"/>
<gene>
    <name evidence="1" type="ORF">Sradi_2653700</name>
</gene>
<evidence type="ECO:0000313" key="1">
    <source>
        <dbReference type="EMBL" id="KAL0387719.1"/>
    </source>
</evidence>
<protein>
    <submittedName>
        <fullName evidence="1">Secreted RxLR effector protein</fullName>
    </submittedName>
</protein>